<evidence type="ECO:0000313" key="9">
    <source>
        <dbReference type="EMBL" id="HDS63889.1"/>
    </source>
</evidence>
<dbReference type="GO" id="GO:0009007">
    <property type="term" value="F:site-specific DNA-methyltransferase (adenine-specific) activity"/>
    <property type="evidence" value="ECO:0007669"/>
    <property type="project" value="UniProtKB-EC"/>
</dbReference>
<proteinExistence type="predicted"/>
<dbReference type="InterPro" id="IPR029063">
    <property type="entry name" value="SAM-dependent_MTases_sf"/>
</dbReference>
<dbReference type="GO" id="GO:0003677">
    <property type="term" value="F:DNA binding"/>
    <property type="evidence" value="ECO:0007669"/>
    <property type="project" value="InterPro"/>
</dbReference>
<dbReference type="AlphaFoldDB" id="A0A831PPF8"/>
<comment type="catalytic activity">
    <reaction evidence="6">
        <text>a 2'-deoxyadenosine in DNA + S-adenosyl-L-methionine = an N(6)-methyl-2'-deoxyadenosine in DNA + S-adenosyl-L-homocysteine + H(+)</text>
        <dbReference type="Rhea" id="RHEA:15197"/>
        <dbReference type="Rhea" id="RHEA-COMP:12418"/>
        <dbReference type="Rhea" id="RHEA-COMP:12419"/>
        <dbReference type="ChEBI" id="CHEBI:15378"/>
        <dbReference type="ChEBI" id="CHEBI:57856"/>
        <dbReference type="ChEBI" id="CHEBI:59789"/>
        <dbReference type="ChEBI" id="CHEBI:90615"/>
        <dbReference type="ChEBI" id="CHEBI:90616"/>
        <dbReference type="EC" id="2.1.1.72"/>
    </reaction>
</comment>
<dbReference type="PANTHER" id="PTHR42933:SF3">
    <property type="entry name" value="TYPE I RESTRICTION ENZYME MJAVIII METHYLASE SUBUNIT"/>
    <property type="match status" value="1"/>
</dbReference>
<name>A0A831PPF8_9EURY</name>
<dbReference type="EMBL" id="DSBY01000291">
    <property type="protein sequence ID" value="HDS63889.1"/>
    <property type="molecule type" value="Genomic_DNA"/>
</dbReference>
<evidence type="ECO:0000256" key="4">
    <source>
        <dbReference type="ARBA" id="ARBA00022691"/>
    </source>
</evidence>
<evidence type="ECO:0000256" key="1">
    <source>
        <dbReference type="ARBA" id="ARBA00011900"/>
    </source>
</evidence>
<evidence type="ECO:0000256" key="2">
    <source>
        <dbReference type="ARBA" id="ARBA00022603"/>
    </source>
</evidence>
<dbReference type="Gene3D" id="3.40.50.150">
    <property type="entry name" value="Vaccinia Virus protein VP39"/>
    <property type="match status" value="1"/>
</dbReference>
<reference evidence="9" key="1">
    <citation type="journal article" date="2020" name="mSystems">
        <title>Genome- and Community-Level Interaction Insights into Carbon Utilization and Element Cycling Functions of Hydrothermarchaeota in Hydrothermal Sediment.</title>
        <authorList>
            <person name="Zhou Z."/>
            <person name="Liu Y."/>
            <person name="Xu W."/>
            <person name="Pan J."/>
            <person name="Luo Z.H."/>
            <person name="Li M."/>
        </authorList>
    </citation>
    <scope>NUCLEOTIDE SEQUENCE</scope>
    <source>
        <strain evidence="9">SpSt-1183</strain>
    </source>
</reference>
<dbReference type="EC" id="2.1.1.72" evidence="1"/>
<evidence type="ECO:0000256" key="3">
    <source>
        <dbReference type="ARBA" id="ARBA00022679"/>
    </source>
</evidence>
<dbReference type="Pfam" id="PF02384">
    <property type="entry name" value="N6_Mtase"/>
    <property type="match status" value="1"/>
</dbReference>
<feature type="domain" description="DNA methylase adenine-specific" evidence="8">
    <location>
        <begin position="251"/>
        <end position="364"/>
    </location>
</feature>
<evidence type="ECO:0000256" key="7">
    <source>
        <dbReference type="SAM" id="Coils"/>
    </source>
</evidence>
<evidence type="ECO:0000259" key="8">
    <source>
        <dbReference type="Pfam" id="PF02384"/>
    </source>
</evidence>
<keyword evidence="4" id="KW-0949">S-adenosyl-L-methionine</keyword>
<sequence>MMAKARALQVFVKRLLPLLKKVGLPGEPAALGIACLAASGSEHRQKISWAAMEKSPYIVKDLTECFRDLGLGYPGTETVEARVDDAAVAKVVRAFWGAPADDPAWYRGVLAGLAAAPGGAPPAVADLMVRLAEPKGRVFVPFCCSGGLLAALTAAPGISLTWSAEGDDPDFCALVLRAAATLSSFKVEGPVLIDKAQGPFSFICADVLPKGAGKKLLTSKVLERLLSLLDSDGVFLALVSPDVVSGRSFAGLRRDLVEKGHLDAVMRVPKEQFTNVRAGGYILIVRPDRQKEKPVLFADLGGIEEVTDKKMGPELSAVVAAYRDFVEWEINEEQPYLHLASRDEMNSKGHDLDILLYVTPPEEKIDLREEYDRLYRLERERKELEERMDGLLAEMSGRW</sequence>
<dbReference type="InterPro" id="IPR003356">
    <property type="entry name" value="DNA_methylase_A-5"/>
</dbReference>
<protein>
    <recommendedName>
        <fullName evidence="1">site-specific DNA-methyltransferase (adenine-specific)</fullName>
        <ecNumber evidence="1">2.1.1.72</ecNumber>
    </recommendedName>
</protein>
<dbReference type="GO" id="GO:0032259">
    <property type="term" value="P:methylation"/>
    <property type="evidence" value="ECO:0007669"/>
    <property type="project" value="UniProtKB-KW"/>
</dbReference>
<evidence type="ECO:0000256" key="6">
    <source>
        <dbReference type="ARBA" id="ARBA00047942"/>
    </source>
</evidence>
<dbReference type="PANTHER" id="PTHR42933">
    <property type="entry name" value="SLR6095 PROTEIN"/>
    <property type="match status" value="1"/>
</dbReference>
<dbReference type="GO" id="GO:0009307">
    <property type="term" value="P:DNA restriction-modification system"/>
    <property type="evidence" value="ECO:0007669"/>
    <property type="project" value="UniProtKB-KW"/>
</dbReference>
<feature type="coiled-coil region" evidence="7">
    <location>
        <begin position="367"/>
        <end position="394"/>
    </location>
</feature>
<keyword evidence="7" id="KW-0175">Coiled coil</keyword>
<accession>A0A831PPF8</accession>
<evidence type="ECO:0000256" key="5">
    <source>
        <dbReference type="ARBA" id="ARBA00022747"/>
    </source>
</evidence>
<keyword evidence="2" id="KW-0489">Methyltransferase</keyword>
<gene>
    <name evidence="9" type="ORF">ENN52_07210</name>
</gene>
<dbReference type="SUPFAM" id="SSF53335">
    <property type="entry name" value="S-adenosyl-L-methionine-dependent methyltransferases"/>
    <property type="match status" value="1"/>
</dbReference>
<dbReference type="InterPro" id="IPR051537">
    <property type="entry name" value="DNA_Adenine_Mtase"/>
</dbReference>
<keyword evidence="3" id="KW-0808">Transferase</keyword>
<dbReference type="Proteomes" id="UP000885648">
    <property type="component" value="Unassembled WGS sequence"/>
</dbReference>
<comment type="caution">
    <text evidence="9">The sequence shown here is derived from an EMBL/GenBank/DDBJ whole genome shotgun (WGS) entry which is preliminary data.</text>
</comment>
<organism evidence="9">
    <name type="scientific">Methanofollis liminatans</name>
    <dbReference type="NCBI Taxonomy" id="2201"/>
    <lineage>
        <taxon>Archaea</taxon>
        <taxon>Methanobacteriati</taxon>
        <taxon>Methanobacteriota</taxon>
        <taxon>Stenosarchaea group</taxon>
        <taxon>Methanomicrobia</taxon>
        <taxon>Methanomicrobiales</taxon>
        <taxon>Methanomicrobiaceae</taxon>
        <taxon>Methanofollis</taxon>
    </lineage>
</organism>
<keyword evidence="5" id="KW-0680">Restriction system</keyword>
<dbReference type="GO" id="GO:0008170">
    <property type="term" value="F:N-methyltransferase activity"/>
    <property type="evidence" value="ECO:0007669"/>
    <property type="project" value="InterPro"/>
</dbReference>